<protein>
    <submittedName>
        <fullName evidence="1">Uncharacterized protein</fullName>
    </submittedName>
</protein>
<accession>A0A0E9WBF3</accession>
<sequence length="37" mass="4380">MNQWVVMCCLSTYTQFIHFTPHCHLAAEHRTVSWMGI</sequence>
<name>A0A0E9WBF3_ANGAN</name>
<dbReference type="EMBL" id="GBXM01020885">
    <property type="protein sequence ID" value="JAH87692.1"/>
    <property type="molecule type" value="Transcribed_RNA"/>
</dbReference>
<dbReference type="AlphaFoldDB" id="A0A0E9WBF3"/>
<reference evidence="1" key="1">
    <citation type="submission" date="2014-11" db="EMBL/GenBank/DDBJ databases">
        <authorList>
            <person name="Amaro Gonzalez C."/>
        </authorList>
    </citation>
    <scope>NUCLEOTIDE SEQUENCE</scope>
</reference>
<proteinExistence type="predicted"/>
<organism evidence="1">
    <name type="scientific">Anguilla anguilla</name>
    <name type="common">European freshwater eel</name>
    <name type="synonym">Muraena anguilla</name>
    <dbReference type="NCBI Taxonomy" id="7936"/>
    <lineage>
        <taxon>Eukaryota</taxon>
        <taxon>Metazoa</taxon>
        <taxon>Chordata</taxon>
        <taxon>Craniata</taxon>
        <taxon>Vertebrata</taxon>
        <taxon>Euteleostomi</taxon>
        <taxon>Actinopterygii</taxon>
        <taxon>Neopterygii</taxon>
        <taxon>Teleostei</taxon>
        <taxon>Anguilliformes</taxon>
        <taxon>Anguillidae</taxon>
        <taxon>Anguilla</taxon>
    </lineage>
</organism>
<reference evidence="1" key="2">
    <citation type="journal article" date="2015" name="Fish Shellfish Immunol.">
        <title>Early steps in the European eel (Anguilla anguilla)-Vibrio vulnificus interaction in the gills: Role of the RtxA13 toxin.</title>
        <authorList>
            <person name="Callol A."/>
            <person name="Pajuelo D."/>
            <person name="Ebbesson L."/>
            <person name="Teles M."/>
            <person name="MacKenzie S."/>
            <person name="Amaro C."/>
        </authorList>
    </citation>
    <scope>NUCLEOTIDE SEQUENCE</scope>
</reference>
<evidence type="ECO:0000313" key="1">
    <source>
        <dbReference type="EMBL" id="JAH87692.1"/>
    </source>
</evidence>